<evidence type="ECO:0000256" key="3">
    <source>
        <dbReference type="SAM" id="MobiDB-lite"/>
    </source>
</evidence>
<dbReference type="Proteomes" id="UP000570595">
    <property type="component" value="Unassembled WGS sequence"/>
</dbReference>
<evidence type="ECO:0000313" key="5">
    <source>
        <dbReference type="EMBL" id="KAF4668166.1"/>
    </source>
</evidence>
<feature type="compositionally biased region" description="Low complexity" evidence="3">
    <location>
        <begin position="195"/>
        <end position="239"/>
    </location>
</feature>
<feature type="repeat" description="Pumilio" evidence="2">
    <location>
        <begin position="378"/>
        <end position="413"/>
    </location>
</feature>
<feature type="repeat" description="Pumilio" evidence="2">
    <location>
        <begin position="558"/>
        <end position="599"/>
    </location>
</feature>
<feature type="region of interest" description="Disordered" evidence="3">
    <location>
        <begin position="110"/>
        <end position="282"/>
    </location>
</feature>
<feature type="compositionally biased region" description="Polar residues" evidence="3">
    <location>
        <begin position="1"/>
        <end position="23"/>
    </location>
</feature>
<dbReference type="CDD" id="cd07920">
    <property type="entry name" value="Pumilio"/>
    <property type="match status" value="1"/>
</dbReference>
<feature type="compositionally biased region" description="Low complexity" evidence="3">
    <location>
        <begin position="155"/>
        <end position="175"/>
    </location>
</feature>
<sequence>MSDKTNNNTTVDKPTEQGQASTTAAAPPPGFPVAVDSEEQSRLVVPGIRQVGPAGDTSAAGGEGWDASPAGDYTVQQRKLRELIPKTPSPSYSYDVNFGQAQAVKDGQQPAPIMPRFFPFMAPPTDGGAAAPQQQRPNQGLLGTTGMYFSQPTYQQQQQGGAPQQQQPPAANAAASTAVWTPPMKGNAQAPGPDQQVRVVPVPGTTPPQAAAHPAAGVRAPQVFMQQQQQGGPRGYRQGSWDGQDRRAPRQQQQQQQQQQQPKRPSRQSRGGSMQAPEGGSSRAQNILAQLRARGGQLPPGMKLGDVAADAVELAMDQYGSRFLQNALETATPSERHDVFLAVLSSAQQLTTDPFGNYVIQKLFDYLPEEHIVILSEQLLGDILRLSFHMYGCRVVQKVLENVNAEQQVLIVNELKGHVVECVEDQNGNHVIQKCIETLPTQTLGFIVDEFRGNVTRMSLHCYGCRVVQRLIERLPEEMSEPLMQEVVQNLWMLSQDQYGNYVVQHVVEHGPSQFKNAVVKEVAASIEQYGCHKFASNVVEKALLCGSRQNKDEVIGAVIGSAGPDAPLHAMTVDKFANYVVQRCLELSQGTNREHLVNMLKADLPNLRKVTYGKHIASAVEKLIQNPNAVITHQAHQNQGRQMQRHSQNQYQQQQGSRRSTARSKMAEVPSEQLVVSLTMKLKAKLVACYRYIGCCSAADVGPDEGSFDLPGNNNYSLTTIPRYYQGRSFCWRWPNLRDRRRSFGRVRAHAVPFLGSTR</sequence>
<dbReference type="GO" id="GO:0005737">
    <property type="term" value="C:cytoplasm"/>
    <property type="evidence" value="ECO:0007669"/>
    <property type="project" value="TreeGrafter"/>
</dbReference>
<feature type="compositionally biased region" description="Low complexity" evidence="3">
    <location>
        <begin position="251"/>
        <end position="261"/>
    </location>
</feature>
<dbReference type="SUPFAM" id="SSF48371">
    <property type="entry name" value="ARM repeat"/>
    <property type="match status" value="1"/>
</dbReference>
<dbReference type="AlphaFoldDB" id="A0A7J6M9V9"/>
<dbReference type="PROSITE" id="PS50302">
    <property type="entry name" value="PUM"/>
    <property type="match status" value="6"/>
</dbReference>
<reference evidence="5 6" key="1">
    <citation type="submission" date="2020-04" db="EMBL/GenBank/DDBJ databases">
        <title>Perkinsus olseni comparative genomics.</title>
        <authorList>
            <person name="Bogema D.R."/>
        </authorList>
    </citation>
    <scope>NUCLEOTIDE SEQUENCE [LARGE SCALE GENOMIC DNA]</scope>
    <source>
        <strain evidence="5">ATCC PRA-179</strain>
    </source>
</reference>
<dbReference type="PANTHER" id="PTHR12537:SF12">
    <property type="entry name" value="MATERNAL PROTEIN PUMILIO"/>
    <property type="match status" value="1"/>
</dbReference>
<dbReference type="InterPro" id="IPR033712">
    <property type="entry name" value="Pumilio_RNA-bd"/>
</dbReference>
<accession>A0A7J6M9V9</accession>
<dbReference type="Gene3D" id="1.25.10.10">
    <property type="entry name" value="Leucine-rich Repeat Variant"/>
    <property type="match status" value="1"/>
</dbReference>
<comment type="caution">
    <text evidence="5">The sequence shown here is derived from an EMBL/GenBank/DDBJ whole genome shotgun (WGS) entry which is preliminary data.</text>
</comment>
<name>A0A7J6M9V9_PEROL</name>
<evidence type="ECO:0000256" key="1">
    <source>
        <dbReference type="ARBA" id="ARBA00022737"/>
    </source>
</evidence>
<dbReference type="SMART" id="SM00025">
    <property type="entry name" value="Pumilio"/>
    <property type="match status" value="8"/>
</dbReference>
<dbReference type="GO" id="GO:0010608">
    <property type="term" value="P:post-transcriptional regulation of gene expression"/>
    <property type="evidence" value="ECO:0007669"/>
    <property type="project" value="TreeGrafter"/>
</dbReference>
<feature type="repeat" description="Pumilio" evidence="2">
    <location>
        <begin position="450"/>
        <end position="485"/>
    </location>
</feature>
<proteinExistence type="predicted"/>
<gene>
    <name evidence="5" type="ORF">FOZ61_006968</name>
</gene>
<dbReference type="InterPro" id="IPR001313">
    <property type="entry name" value="Pumilio_RNA-bd_rpt"/>
</dbReference>
<dbReference type="Pfam" id="PF00806">
    <property type="entry name" value="PUF"/>
    <property type="match status" value="8"/>
</dbReference>
<feature type="domain" description="PUM-HD" evidence="4">
    <location>
        <begin position="283"/>
        <end position="625"/>
    </location>
</feature>
<dbReference type="PROSITE" id="PS50303">
    <property type="entry name" value="PUM_HD"/>
    <property type="match status" value="1"/>
</dbReference>
<feature type="region of interest" description="Disordered" evidence="3">
    <location>
        <begin position="635"/>
        <end position="667"/>
    </location>
</feature>
<dbReference type="InterPro" id="IPR016024">
    <property type="entry name" value="ARM-type_fold"/>
</dbReference>
<evidence type="ECO:0000259" key="4">
    <source>
        <dbReference type="PROSITE" id="PS50303"/>
    </source>
</evidence>
<feature type="repeat" description="Pumilio" evidence="2">
    <location>
        <begin position="486"/>
        <end position="521"/>
    </location>
</feature>
<organism evidence="5 6">
    <name type="scientific">Perkinsus olseni</name>
    <name type="common">Perkinsus atlanticus</name>
    <dbReference type="NCBI Taxonomy" id="32597"/>
    <lineage>
        <taxon>Eukaryota</taxon>
        <taxon>Sar</taxon>
        <taxon>Alveolata</taxon>
        <taxon>Perkinsozoa</taxon>
        <taxon>Perkinsea</taxon>
        <taxon>Perkinsida</taxon>
        <taxon>Perkinsidae</taxon>
        <taxon>Perkinsus</taxon>
    </lineage>
</organism>
<dbReference type="EMBL" id="JABAHT010000041">
    <property type="protein sequence ID" value="KAF4668166.1"/>
    <property type="molecule type" value="Genomic_DNA"/>
</dbReference>
<dbReference type="PANTHER" id="PTHR12537">
    <property type="entry name" value="RNA BINDING PROTEIN PUMILIO-RELATED"/>
    <property type="match status" value="1"/>
</dbReference>
<protein>
    <recommendedName>
        <fullName evidence="4">PUM-HD domain-containing protein</fullName>
    </recommendedName>
</protein>
<dbReference type="OrthoDB" id="668540at2759"/>
<feature type="repeat" description="Pumilio" evidence="2">
    <location>
        <begin position="306"/>
        <end position="342"/>
    </location>
</feature>
<feature type="compositionally biased region" description="Polar residues" evidence="3">
    <location>
        <begin position="132"/>
        <end position="154"/>
    </location>
</feature>
<dbReference type="GO" id="GO:0003729">
    <property type="term" value="F:mRNA binding"/>
    <property type="evidence" value="ECO:0007669"/>
    <property type="project" value="TreeGrafter"/>
</dbReference>
<feature type="region of interest" description="Disordered" evidence="3">
    <location>
        <begin position="1"/>
        <end position="72"/>
    </location>
</feature>
<keyword evidence="1" id="KW-0677">Repeat</keyword>
<dbReference type="InterPro" id="IPR011989">
    <property type="entry name" value="ARM-like"/>
</dbReference>
<feature type="compositionally biased region" description="Low complexity" evidence="3">
    <location>
        <begin position="642"/>
        <end position="660"/>
    </location>
</feature>
<dbReference type="InterPro" id="IPR033133">
    <property type="entry name" value="PUM-HD"/>
</dbReference>
<feature type="repeat" description="Pumilio" evidence="2">
    <location>
        <begin position="414"/>
        <end position="449"/>
    </location>
</feature>
<evidence type="ECO:0000256" key="2">
    <source>
        <dbReference type="PROSITE-ProRule" id="PRU00317"/>
    </source>
</evidence>
<evidence type="ECO:0000313" key="6">
    <source>
        <dbReference type="Proteomes" id="UP000570595"/>
    </source>
</evidence>